<proteinExistence type="predicted"/>
<organism evidence="1 2">
    <name type="scientific">Massilia violaceinigra</name>
    <dbReference type="NCBI Taxonomy" id="2045208"/>
    <lineage>
        <taxon>Bacteria</taxon>
        <taxon>Pseudomonadati</taxon>
        <taxon>Pseudomonadota</taxon>
        <taxon>Betaproteobacteria</taxon>
        <taxon>Burkholderiales</taxon>
        <taxon>Oxalobacteraceae</taxon>
        <taxon>Telluria group</taxon>
        <taxon>Massilia</taxon>
    </lineage>
</organism>
<keyword evidence="2" id="KW-1185">Reference proteome</keyword>
<dbReference type="Proteomes" id="UP000229897">
    <property type="component" value="Chromosome"/>
</dbReference>
<evidence type="ECO:0000313" key="2">
    <source>
        <dbReference type="Proteomes" id="UP000229897"/>
    </source>
</evidence>
<reference evidence="1" key="1">
    <citation type="submission" date="2017-10" db="EMBL/GenBank/DDBJ databases">
        <title>Massilia psychrophilum sp. nov., a novel purple-pigmented bacterium isolated from Tianshan glacier, Xinjiang Municipality, China.</title>
        <authorList>
            <person name="Wang H."/>
        </authorList>
    </citation>
    <scope>NUCLEOTIDE SEQUENCE [LARGE SCALE GENOMIC DNA]</scope>
    <source>
        <strain evidence="1">B2</strain>
    </source>
</reference>
<gene>
    <name evidence="1" type="ORF">CR152_29795</name>
</gene>
<accession>A0A2D2DTE8</accession>
<sequence length="166" mass="17337">MAVFWSSSTPASLLTITPAVQTITVASGSAWDATGTITNLSGFDLLSTEIFLEFSGYPHHMLAPQQRLGGIEFTIGNRTISGLTELFHVDIAPDAVRGLAYSMDVFAADIHGNFSDVTTFSFLIEGPAAAVPEPSTVPLVTAGLIALLAGVALARPRVGHPNGLRG</sequence>
<evidence type="ECO:0008006" key="3">
    <source>
        <dbReference type="Google" id="ProtNLM"/>
    </source>
</evidence>
<evidence type="ECO:0000313" key="1">
    <source>
        <dbReference type="EMBL" id="ATQ78237.1"/>
    </source>
</evidence>
<dbReference type="AlphaFoldDB" id="A0A2D2DTE8"/>
<dbReference type="EMBL" id="CP024608">
    <property type="protein sequence ID" value="ATQ78237.1"/>
    <property type="molecule type" value="Genomic_DNA"/>
</dbReference>
<protein>
    <recommendedName>
        <fullName evidence="3">PEP-CTERM protein-sorting domain-containing protein</fullName>
    </recommendedName>
</protein>
<dbReference type="KEGG" id="mass:CR152_29795"/>
<name>A0A2D2DTE8_9BURK</name>